<gene>
    <name evidence="2" type="ORF">NDU88_002136</name>
</gene>
<evidence type="ECO:0000313" key="3">
    <source>
        <dbReference type="Proteomes" id="UP001066276"/>
    </source>
</evidence>
<reference evidence="2" key="1">
    <citation type="journal article" date="2022" name="bioRxiv">
        <title>Sequencing and chromosome-scale assembly of the giantPleurodeles waltlgenome.</title>
        <authorList>
            <person name="Brown T."/>
            <person name="Elewa A."/>
            <person name="Iarovenko S."/>
            <person name="Subramanian E."/>
            <person name="Araus A.J."/>
            <person name="Petzold A."/>
            <person name="Susuki M."/>
            <person name="Suzuki K.-i.T."/>
            <person name="Hayashi T."/>
            <person name="Toyoda A."/>
            <person name="Oliveira C."/>
            <person name="Osipova E."/>
            <person name="Leigh N.D."/>
            <person name="Simon A."/>
            <person name="Yun M.H."/>
        </authorList>
    </citation>
    <scope>NUCLEOTIDE SEQUENCE</scope>
    <source>
        <strain evidence="2">20211129_DDA</strain>
        <tissue evidence="2">Liver</tissue>
    </source>
</reference>
<sequence length="123" mass="13567">MGQLQGGASLLPAALQGELCLQAGTDMEHRLRCRNQAATGGPRQQREAPPSATAPQDEEGGRRWLQSVHLPAPQQTPARSSWKPEHRGEWRDEAPRLWGTAQQRLFTLIANVEGVWGGRIGER</sequence>
<comment type="caution">
    <text evidence="2">The sequence shown here is derived from an EMBL/GenBank/DDBJ whole genome shotgun (WGS) entry which is preliminary data.</text>
</comment>
<organism evidence="2 3">
    <name type="scientific">Pleurodeles waltl</name>
    <name type="common">Iberian ribbed newt</name>
    <dbReference type="NCBI Taxonomy" id="8319"/>
    <lineage>
        <taxon>Eukaryota</taxon>
        <taxon>Metazoa</taxon>
        <taxon>Chordata</taxon>
        <taxon>Craniata</taxon>
        <taxon>Vertebrata</taxon>
        <taxon>Euteleostomi</taxon>
        <taxon>Amphibia</taxon>
        <taxon>Batrachia</taxon>
        <taxon>Caudata</taxon>
        <taxon>Salamandroidea</taxon>
        <taxon>Salamandridae</taxon>
        <taxon>Pleurodelinae</taxon>
        <taxon>Pleurodeles</taxon>
    </lineage>
</organism>
<proteinExistence type="predicted"/>
<keyword evidence="3" id="KW-1185">Reference proteome</keyword>
<protein>
    <submittedName>
        <fullName evidence="2">Uncharacterized protein</fullName>
    </submittedName>
</protein>
<dbReference type="Proteomes" id="UP001066276">
    <property type="component" value="Chromosome 5"/>
</dbReference>
<name>A0AAV7RA22_PLEWA</name>
<accession>A0AAV7RA22</accession>
<evidence type="ECO:0000256" key="1">
    <source>
        <dbReference type="SAM" id="MobiDB-lite"/>
    </source>
</evidence>
<dbReference type="AlphaFoldDB" id="A0AAV7RA22"/>
<feature type="region of interest" description="Disordered" evidence="1">
    <location>
        <begin position="34"/>
        <end position="89"/>
    </location>
</feature>
<dbReference type="EMBL" id="JANPWB010000009">
    <property type="protein sequence ID" value="KAJ1149326.1"/>
    <property type="molecule type" value="Genomic_DNA"/>
</dbReference>
<evidence type="ECO:0000313" key="2">
    <source>
        <dbReference type="EMBL" id="KAJ1149326.1"/>
    </source>
</evidence>